<proteinExistence type="predicted"/>
<dbReference type="Pfam" id="PF13966">
    <property type="entry name" value="zf-RVT"/>
    <property type="match status" value="1"/>
</dbReference>
<reference evidence="3" key="1">
    <citation type="journal article" date="2019" name="Sci. Rep.">
        <title>Draft genome of Tanacetum cinerariifolium, the natural source of mosquito coil.</title>
        <authorList>
            <person name="Yamashiro T."/>
            <person name="Shiraishi A."/>
            <person name="Satake H."/>
            <person name="Nakayama K."/>
        </authorList>
    </citation>
    <scope>NUCLEOTIDE SEQUENCE</scope>
</reference>
<evidence type="ECO:0000313" key="3">
    <source>
        <dbReference type="EMBL" id="GFA73292.1"/>
    </source>
</evidence>
<keyword evidence="3" id="KW-0808">Transferase</keyword>
<keyword evidence="1" id="KW-0472">Membrane</keyword>
<comment type="caution">
    <text evidence="3">The sequence shown here is derived from an EMBL/GenBank/DDBJ whole genome shotgun (WGS) entry which is preliminary data.</text>
</comment>
<keyword evidence="1" id="KW-1133">Transmembrane helix</keyword>
<keyword evidence="3" id="KW-0548">Nucleotidyltransferase</keyword>
<sequence>MVAHVESSKVNQAASTLGCQILRTPFKYLGTKLGGTMHRAIAWQEVIDKVKERLSKWKMKALSIGGRFTLLKSVFGSILIFHMSIYKAPMRMLKELESIRRQFFNGHDPKSKKASWVKWSTVTSTKDQGGLGVAGTKVGGTMHRAIAWQEVIDKVKERLSKWKMKALSIGVRFTLLKSVLGSIPIFHMSIYKAPMRVLKELESVRRQFFNGHDPKSKKASWVKWSTVTSAKDQGGLGVASLYALNRALMLKQMCEAGILKDLFPRIYALETCKDVNIRTKLEASSLETSLRRNADRYNWLLNNDGVYSVASLRKKIDNQRSPSEAYRTRWVKYIPIKVNIMAWKIKLNALSTRFNLSRRGIDIGSLMCPLCDAGIETSTHLFFRCNMADQIYYKIARWWNVTYEGFTSYTEWL</sequence>
<accession>A0A699K512</accession>
<organism evidence="3">
    <name type="scientific">Tanacetum cinerariifolium</name>
    <name type="common">Dalmatian daisy</name>
    <name type="synonym">Chrysanthemum cinerariifolium</name>
    <dbReference type="NCBI Taxonomy" id="118510"/>
    <lineage>
        <taxon>Eukaryota</taxon>
        <taxon>Viridiplantae</taxon>
        <taxon>Streptophyta</taxon>
        <taxon>Embryophyta</taxon>
        <taxon>Tracheophyta</taxon>
        <taxon>Spermatophyta</taxon>
        <taxon>Magnoliopsida</taxon>
        <taxon>eudicotyledons</taxon>
        <taxon>Gunneridae</taxon>
        <taxon>Pentapetalae</taxon>
        <taxon>asterids</taxon>
        <taxon>campanulids</taxon>
        <taxon>Asterales</taxon>
        <taxon>Asteraceae</taxon>
        <taxon>Asteroideae</taxon>
        <taxon>Anthemideae</taxon>
        <taxon>Anthemidinae</taxon>
        <taxon>Tanacetum</taxon>
    </lineage>
</organism>
<dbReference type="InterPro" id="IPR026960">
    <property type="entry name" value="RVT-Znf"/>
</dbReference>
<dbReference type="PANTHER" id="PTHR33116">
    <property type="entry name" value="REVERSE TRANSCRIPTASE ZINC-BINDING DOMAIN-CONTAINING PROTEIN-RELATED-RELATED"/>
    <property type="match status" value="1"/>
</dbReference>
<name>A0A699K512_TANCI</name>
<keyword evidence="1" id="KW-0812">Transmembrane</keyword>
<dbReference type="PANTHER" id="PTHR33116:SF79">
    <property type="entry name" value="REVERSE TRANSCRIPTASE DOMAIN, ZINC FINGER, CCHC-TYPE-RELATED"/>
    <property type="match status" value="1"/>
</dbReference>
<feature type="non-terminal residue" evidence="3">
    <location>
        <position position="413"/>
    </location>
</feature>
<dbReference type="EMBL" id="BKCJ010477581">
    <property type="protein sequence ID" value="GFA73292.1"/>
    <property type="molecule type" value="Genomic_DNA"/>
</dbReference>
<feature type="domain" description="Reverse transcriptase zinc-binding" evidence="2">
    <location>
        <begin position="307"/>
        <end position="391"/>
    </location>
</feature>
<protein>
    <submittedName>
        <fullName evidence="3">RNA-directed DNA polymerase, eukaryota, reverse transcriptase zinc-binding domain protein</fullName>
    </submittedName>
</protein>
<evidence type="ECO:0000259" key="2">
    <source>
        <dbReference type="Pfam" id="PF13966"/>
    </source>
</evidence>
<dbReference type="GO" id="GO:0003964">
    <property type="term" value="F:RNA-directed DNA polymerase activity"/>
    <property type="evidence" value="ECO:0007669"/>
    <property type="project" value="UniProtKB-KW"/>
</dbReference>
<keyword evidence="3" id="KW-0695">RNA-directed DNA polymerase</keyword>
<dbReference type="AlphaFoldDB" id="A0A699K512"/>
<evidence type="ECO:0000256" key="1">
    <source>
        <dbReference type="SAM" id="Phobius"/>
    </source>
</evidence>
<gene>
    <name evidence="3" type="ORF">Tci_645264</name>
</gene>
<feature type="transmembrane region" description="Helical" evidence="1">
    <location>
        <begin position="64"/>
        <end position="86"/>
    </location>
</feature>